<gene>
    <name evidence="4" type="ORF">SAMN05661093_03757</name>
</gene>
<dbReference type="NCBIfam" id="TIGR00666">
    <property type="entry name" value="PBP4"/>
    <property type="match status" value="1"/>
</dbReference>
<feature type="compositionally biased region" description="Low complexity" evidence="3">
    <location>
        <begin position="104"/>
        <end position="113"/>
    </location>
</feature>
<dbReference type="PANTHER" id="PTHR30023">
    <property type="entry name" value="D-ALANYL-D-ALANINE CARBOXYPEPTIDASE"/>
    <property type="match status" value="1"/>
</dbReference>
<evidence type="ECO:0000313" key="5">
    <source>
        <dbReference type="Proteomes" id="UP000192674"/>
    </source>
</evidence>
<feature type="compositionally biased region" description="Basic and acidic residues" evidence="3">
    <location>
        <begin position="228"/>
        <end position="248"/>
    </location>
</feature>
<feature type="compositionally biased region" description="Basic and acidic residues" evidence="3">
    <location>
        <begin position="1114"/>
        <end position="1124"/>
    </location>
</feature>
<proteinExistence type="inferred from homology"/>
<dbReference type="InterPro" id="IPR012338">
    <property type="entry name" value="Beta-lactam/transpept-like"/>
</dbReference>
<feature type="compositionally biased region" description="Basic and acidic residues" evidence="3">
    <location>
        <begin position="79"/>
        <end position="93"/>
    </location>
</feature>
<name>A0A1Y5XKC0_KIBAR</name>
<dbReference type="Pfam" id="PF02113">
    <property type="entry name" value="Peptidase_S13"/>
    <property type="match status" value="2"/>
</dbReference>
<dbReference type="Proteomes" id="UP000192674">
    <property type="component" value="Unassembled WGS sequence"/>
</dbReference>
<reference evidence="4 5" key="1">
    <citation type="submission" date="2017-04" db="EMBL/GenBank/DDBJ databases">
        <authorList>
            <person name="Afonso C.L."/>
            <person name="Miller P.J."/>
            <person name="Scott M.A."/>
            <person name="Spackman E."/>
            <person name="Goraichik I."/>
            <person name="Dimitrov K.M."/>
            <person name="Suarez D.L."/>
            <person name="Swayne D.E."/>
        </authorList>
    </citation>
    <scope>NUCLEOTIDE SEQUENCE [LARGE SCALE GENOMIC DNA]</scope>
    <source>
        <strain evidence="4 5">DSM 43828</strain>
    </source>
</reference>
<keyword evidence="5" id="KW-1185">Reference proteome</keyword>
<keyword evidence="4" id="KW-0645">Protease</keyword>
<feature type="compositionally biased region" description="Basic and acidic residues" evidence="3">
    <location>
        <begin position="730"/>
        <end position="746"/>
    </location>
</feature>
<feature type="compositionally biased region" description="Acidic residues" evidence="3">
    <location>
        <begin position="179"/>
        <end position="189"/>
    </location>
</feature>
<organism evidence="4 5">
    <name type="scientific">Kibdelosporangium aridum</name>
    <dbReference type="NCBI Taxonomy" id="2030"/>
    <lineage>
        <taxon>Bacteria</taxon>
        <taxon>Bacillati</taxon>
        <taxon>Actinomycetota</taxon>
        <taxon>Actinomycetes</taxon>
        <taxon>Pseudonocardiales</taxon>
        <taxon>Pseudonocardiaceae</taxon>
        <taxon>Kibdelosporangium</taxon>
    </lineage>
</organism>
<feature type="compositionally biased region" description="Low complexity" evidence="3">
    <location>
        <begin position="516"/>
        <end position="540"/>
    </location>
</feature>
<dbReference type="EMBL" id="FWXV01000002">
    <property type="protein sequence ID" value="SMD00100.1"/>
    <property type="molecule type" value="Genomic_DNA"/>
</dbReference>
<feature type="compositionally biased region" description="Basic and acidic residues" evidence="3">
    <location>
        <begin position="550"/>
        <end position="580"/>
    </location>
</feature>
<evidence type="ECO:0000256" key="3">
    <source>
        <dbReference type="SAM" id="MobiDB-lite"/>
    </source>
</evidence>
<sequence length="1350" mass="138074">MRIEPGKPPKPAQLKSDPPAGAATWFESPGEPPRALPMRIEPGKPIKTGDEPKPVTAKESEATAAEGDGPVAPGGDSAADAKEEAADAEKAAGDETAVADAEKAAGQQPAAADVEPTAQEQGALAGADREEAEGAEQAGDAPGTEGSEKAVAADPEPAVEKAVSEESAEGPVVSATESGDPEPEADGEPESGAASVEKAVSEESAEGPAVSAAKSGDPELEAEGEPESGDKKLAEETPEREAHAEKAAAVDQESSGESGEADTAAPESVEADPAVEAPQVEPADEETPDDDAELADQPGSPVADEVESAGEQTVPVQQVAKDGDAEPISETAPESPAASVEETAEGPDQPVAEDDEPQAATEPVAEKPEPSEQTAQVEQVDRASDAAPSAERPEPSGEQTAQVEPVSRASDAPPSAERPEPSGEQTAQVEQVGGASDAPPVVEREPSGAQAVPVQQASDAPPVGAEPQPPRADGTEPPAAEEPAAEETAQVERVGKASDAPSVGAEPEPPRADGTEPLAAEEPAAEETAQVQQVAAAQPVKEPEAPAAPTRDEPSPEPEPEKPQAVESPKESGTKPEPVGEKTVQMRPVAKSSDTQAPDEKPAATPEQPVTRGKPEGFGGLRRPKAPEQQAPQPVDETQPVSQKGPDDSAGPGEKARPAAADVGKTLPVQRPPKPPKPAEPRPDTRDEPVGEKTVQVRPVQKPSEKPPATADSWFSVPTRSEPTAPPTRPGERSEPRNRPVGDKTTRLGAPDTATPKRPDGPFAMPTRSQPMPPAPPRPKTPENLGRAPESQRPFAAPAPTRTPPPQRPKSPTDSPTRSQMPQGLAGPPTRTPPKRPETEGPTRHLPVPPPRPKNLETEQPKPQTEPEQPPPSNEDTHRALQPLPSRKRPKRLLVLVAIVAVIALGAGVVFLVPGVKEGLGFGGSETEAAVAPPPAPVAFTPRLRAPNAAGPLPTPQGVQSTLAGAASNPALGTLTGSVIDPATGTVLWEKNPTTPLTPASTTKVLTAAAALLKIPHSQQFSTKVVAGKDPGTVIIVGGGDGTLNSLPAGKNSVFPGSPRLDDLVAQVKAKGPVSQVFYDRTRYADDGLAPGVLPGDVAEGYISPISPLMMDGARSDPTKDRSPRSPNPAKTVATEFAKRLGATVAAQPAVTAPADAQVLGEVKSAPLTELVDQFLQASDNVLADVIAREVAKAAGEEASFAGVHKATLKVLSENGFDVTGAELFDGSGMSTSNKTPARLLAQVLAVAAGDGKDPRTAKLRPLLGGLPVAGGSGTLAGRFGDGQAASGRGWVRAKTGTLPLAGINSLAGVVLDADGRILVFALMTSQSDTLAARPALDAVAATLRSCGCK</sequence>
<feature type="compositionally biased region" description="Acidic residues" evidence="3">
    <location>
        <begin position="218"/>
        <end position="227"/>
    </location>
</feature>
<keyword evidence="2" id="KW-0378">Hydrolase</keyword>
<evidence type="ECO:0000256" key="1">
    <source>
        <dbReference type="ARBA" id="ARBA00006096"/>
    </source>
</evidence>
<feature type="compositionally biased region" description="Basic and acidic residues" evidence="3">
    <location>
        <begin position="677"/>
        <end position="691"/>
    </location>
</feature>
<feature type="region of interest" description="Disordered" evidence="3">
    <location>
        <begin position="1109"/>
        <end position="1130"/>
    </location>
</feature>
<protein>
    <submittedName>
        <fullName evidence="4">D-alanyl-D-alanine carboxypeptidase / D-alanyl-D-alanine-endopeptidase (Penicillin-binding protein 4)</fullName>
    </submittedName>
</protein>
<keyword evidence="4" id="KW-0121">Carboxypeptidase</keyword>
<dbReference type="PRINTS" id="PR00922">
    <property type="entry name" value="DADACBPTASE3"/>
</dbReference>
<evidence type="ECO:0000313" key="4">
    <source>
        <dbReference type="EMBL" id="SMD00100.1"/>
    </source>
</evidence>
<dbReference type="GO" id="GO:0004185">
    <property type="term" value="F:serine-type carboxypeptidase activity"/>
    <property type="evidence" value="ECO:0007669"/>
    <property type="project" value="InterPro"/>
</dbReference>
<feature type="region of interest" description="Disordered" evidence="3">
    <location>
        <begin position="1"/>
        <end position="885"/>
    </location>
</feature>
<dbReference type="GO" id="GO:0006508">
    <property type="term" value="P:proteolysis"/>
    <property type="evidence" value="ECO:0007669"/>
    <property type="project" value="InterPro"/>
</dbReference>
<feature type="compositionally biased region" description="Low complexity" evidence="3">
    <location>
        <begin position="475"/>
        <end position="488"/>
    </location>
</feature>
<dbReference type="PANTHER" id="PTHR30023:SF0">
    <property type="entry name" value="PENICILLIN-SENSITIVE CARBOXYPEPTIDASE A"/>
    <property type="match status" value="1"/>
</dbReference>
<accession>A0A1Y5XKC0</accession>
<dbReference type="InterPro" id="IPR000667">
    <property type="entry name" value="Peptidase_S13"/>
</dbReference>
<dbReference type="GO" id="GO:0000270">
    <property type="term" value="P:peptidoglycan metabolic process"/>
    <property type="evidence" value="ECO:0007669"/>
    <property type="project" value="TreeGrafter"/>
</dbReference>
<feature type="compositionally biased region" description="Basic and acidic residues" evidence="3">
    <location>
        <begin position="41"/>
        <end position="61"/>
    </location>
</feature>
<dbReference type="Gene3D" id="3.40.710.10">
    <property type="entry name" value="DD-peptidase/beta-lactamase superfamily"/>
    <property type="match status" value="2"/>
</dbReference>
<comment type="similarity">
    <text evidence="1">Belongs to the peptidase S13 family.</text>
</comment>
<evidence type="ECO:0000256" key="2">
    <source>
        <dbReference type="ARBA" id="ARBA00022801"/>
    </source>
</evidence>
<feature type="compositionally biased region" description="Acidic residues" evidence="3">
    <location>
        <begin position="282"/>
        <end position="294"/>
    </location>
</feature>
<dbReference type="SUPFAM" id="SSF56601">
    <property type="entry name" value="beta-lactamase/transpeptidase-like"/>
    <property type="match status" value="1"/>
</dbReference>